<protein>
    <recommendedName>
        <fullName evidence="3">Large ribosomal subunit assembly factor BipA</fullName>
        <ecNumber evidence="3">3.6.5.-</ecNumber>
    </recommendedName>
    <alternativeName>
        <fullName evidence="3">GTP-binding protein BipA</fullName>
    </alternativeName>
</protein>
<comment type="subunit">
    <text evidence="3">Monomer.</text>
</comment>
<dbReference type="Pfam" id="PF21018">
    <property type="entry name" value="BipA_C"/>
    <property type="match status" value="1"/>
</dbReference>
<dbReference type="InterPro" id="IPR005225">
    <property type="entry name" value="Small_GTP-bd"/>
</dbReference>
<dbReference type="InterPro" id="IPR035651">
    <property type="entry name" value="BipA_V"/>
</dbReference>
<dbReference type="FunFam" id="2.40.30.10:FF:000033">
    <property type="entry name" value="GTP-binding protein TypA"/>
    <property type="match status" value="1"/>
</dbReference>
<dbReference type="GO" id="GO:1990904">
    <property type="term" value="C:ribonucleoprotein complex"/>
    <property type="evidence" value="ECO:0007669"/>
    <property type="project" value="TreeGrafter"/>
</dbReference>
<dbReference type="FunFam" id="3.30.70.240:FF:000002">
    <property type="entry name" value="GTP-binding protein TypA"/>
    <property type="match status" value="1"/>
</dbReference>
<dbReference type="PRINTS" id="PR00315">
    <property type="entry name" value="ELONGATNFCT"/>
</dbReference>
<keyword evidence="1 3" id="KW-0547">Nucleotide-binding</keyword>
<keyword evidence="3" id="KW-0699">rRNA-binding</keyword>
<dbReference type="GO" id="GO:0000049">
    <property type="term" value="F:tRNA binding"/>
    <property type="evidence" value="ECO:0007669"/>
    <property type="project" value="UniProtKB-KW"/>
</dbReference>
<dbReference type="Pfam" id="PF03144">
    <property type="entry name" value="GTP_EFTU_D2"/>
    <property type="match status" value="1"/>
</dbReference>
<reference evidence="5 6" key="2">
    <citation type="submission" date="2020-03" db="EMBL/GenBank/DDBJ databases">
        <authorList>
            <person name="Ichikawa N."/>
            <person name="Kimura A."/>
            <person name="Kitahashi Y."/>
            <person name="Uohara A."/>
        </authorList>
    </citation>
    <scope>NUCLEOTIDE SEQUENCE [LARGE SCALE GENOMIC DNA]</scope>
    <source>
        <strain evidence="5 6">NBRC 108639</strain>
    </source>
</reference>
<feature type="binding site" evidence="3">
    <location>
        <begin position="17"/>
        <end position="22"/>
    </location>
    <ligand>
        <name>GTP</name>
        <dbReference type="ChEBI" id="CHEBI:37565"/>
    </ligand>
</feature>
<dbReference type="SUPFAM" id="SSF50447">
    <property type="entry name" value="Translation proteins"/>
    <property type="match status" value="1"/>
</dbReference>
<dbReference type="Pfam" id="PF00009">
    <property type="entry name" value="GTP_EFTU"/>
    <property type="match status" value="1"/>
</dbReference>
<dbReference type="PANTHER" id="PTHR42908">
    <property type="entry name" value="TRANSLATION ELONGATION FACTOR-RELATED"/>
    <property type="match status" value="1"/>
</dbReference>
<dbReference type="Pfam" id="PF00679">
    <property type="entry name" value="EFG_C"/>
    <property type="match status" value="1"/>
</dbReference>
<dbReference type="FunFam" id="2.40.50.250:FF:000001">
    <property type="entry name" value="GTP-binding protein TypA"/>
    <property type="match status" value="1"/>
</dbReference>
<comment type="catalytic activity">
    <reaction evidence="3">
        <text>GTP + H2O = GDP + phosphate + H(+)</text>
        <dbReference type="Rhea" id="RHEA:19669"/>
        <dbReference type="ChEBI" id="CHEBI:15377"/>
        <dbReference type="ChEBI" id="CHEBI:15378"/>
        <dbReference type="ChEBI" id="CHEBI:37565"/>
        <dbReference type="ChEBI" id="CHEBI:43474"/>
        <dbReference type="ChEBI" id="CHEBI:58189"/>
    </reaction>
</comment>
<reference evidence="5 6" key="1">
    <citation type="submission" date="2020-03" db="EMBL/GenBank/DDBJ databases">
        <title>Whole genome shotgun sequence of Phytohabitans houttuyneae NBRC 108639.</title>
        <authorList>
            <person name="Komaki H."/>
            <person name="Tamura T."/>
        </authorList>
    </citation>
    <scope>NUCLEOTIDE SEQUENCE [LARGE SCALE GENOMIC DNA]</scope>
    <source>
        <strain evidence="5 6">NBRC 108639</strain>
    </source>
</reference>
<dbReference type="PANTHER" id="PTHR42908:SF8">
    <property type="entry name" value="TR-TYPE G DOMAIN-CONTAINING PROTEIN"/>
    <property type="match status" value="1"/>
</dbReference>
<dbReference type="Gene3D" id="2.40.50.250">
    <property type="entry name" value="bipa protein"/>
    <property type="match status" value="1"/>
</dbReference>
<dbReference type="Gene3D" id="2.40.30.10">
    <property type="entry name" value="Translation factors"/>
    <property type="match status" value="1"/>
</dbReference>
<keyword evidence="3" id="KW-0694">RNA-binding</keyword>
<dbReference type="SMART" id="SM00838">
    <property type="entry name" value="EFG_C"/>
    <property type="match status" value="1"/>
</dbReference>
<dbReference type="EMBL" id="BLPF01000001">
    <property type="protein sequence ID" value="GFJ76763.1"/>
    <property type="molecule type" value="Genomic_DNA"/>
</dbReference>
<proteinExistence type="inferred from homology"/>
<dbReference type="InterPro" id="IPR004161">
    <property type="entry name" value="EFTu-like_2"/>
</dbReference>
<dbReference type="NCBIfam" id="TIGR00231">
    <property type="entry name" value="small_GTP"/>
    <property type="match status" value="1"/>
</dbReference>
<dbReference type="CDD" id="cd03691">
    <property type="entry name" value="BipA_TypA_II"/>
    <property type="match status" value="1"/>
</dbReference>
<dbReference type="Proteomes" id="UP000482800">
    <property type="component" value="Unassembled WGS sequence"/>
</dbReference>
<dbReference type="SUPFAM" id="SSF54980">
    <property type="entry name" value="EF-G C-terminal domain-like"/>
    <property type="match status" value="2"/>
</dbReference>
<dbReference type="SUPFAM" id="SSF52540">
    <property type="entry name" value="P-loop containing nucleoside triphosphate hydrolases"/>
    <property type="match status" value="1"/>
</dbReference>
<dbReference type="FunFam" id="3.30.70.870:FF:000003">
    <property type="entry name" value="GTP-binding protein TypA"/>
    <property type="match status" value="1"/>
</dbReference>
<keyword evidence="3" id="KW-0378">Hydrolase</keyword>
<dbReference type="FunFam" id="3.40.50.300:FF:000463">
    <property type="entry name" value="GTP-binding protein TypA"/>
    <property type="match status" value="1"/>
</dbReference>
<dbReference type="InterPro" id="IPR000795">
    <property type="entry name" value="T_Tr_GTP-bd_dom"/>
</dbReference>
<dbReference type="EC" id="3.6.5.-" evidence="3"/>
<dbReference type="CDD" id="cd03710">
    <property type="entry name" value="BipA_TypA_C"/>
    <property type="match status" value="1"/>
</dbReference>
<evidence type="ECO:0000313" key="5">
    <source>
        <dbReference type="EMBL" id="GFJ76763.1"/>
    </source>
</evidence>
<dbReference type="InterPro" id="IPR047042">
    <property type="entry name" value="BipA_II"/>
</dbReference>
<dbReference type="InterPro" id="IPR047041">
    <property type="entry name" value="BipA_GTP-bd_dom"/>
</dbReference>
<accession>A0A6V8JVV7</accession>
<dbReference type="InterPro" id="IPR042116">
    <property type="entry name" value="TypA/BipA_C"/>
</dbReference>
<comment type="similarity">
    <text evidence="3">Belongs to the TRAFAC class translation factor GTPase superfamily. Classic translation factor GTPase family. BipA subfamily.</text>
</comment>
<evidence type="ECO:0000256" key="1">
    <source>
        <dbReference type="ARBA" id="ARBA00022741"/>
    </source>
</evidence>
<gene>
    <name evidence="3" type="primary">bipA</name>
    <name evidence="5" type="ORF">Phou_009430</name>
</gene>
<dbReference type="InterPro" id="IPR048876">
    <property type="entry name" value="BipA_C"/>
</dbReference>
<dbReference type="InterPro" id="IPR035647">
    <property type="entry name" value="EFG_III/V"/>
</dbReference>
<dbReference type="InterPro" id="IPR006298">
    <property type="entry name" value="BipA"/>
</dbReference>
<dbReference type="GO" id="GO:0019843">
    <property type="term" value="F:rRNA binding"/>
    <property type="evidence" value="ECO:0007669"/>
    <property type="project" value="UniProtKB-KW"/>
</dbReference>
<dbReference type="InterPro" id="IPR027417">
    <property type="entry name" value="P-loop_NTPase"/>
</dbReference>
<dbReference type="HAMAP" id="MF_00849">
    <property type="entry name" value="BipA"/>
    <property type="match status" value="1"/>
</dbReference>
<dbReference type="AlphaFoldDB" id="A0A6V8JVV7"/>
<dbReference type="GO" id="GO:0005829">
    <property type="term" value="C:cytosol"/>
    <property type="evidence" value="ECO:0007669"/>
    <property type="project" value="TreeGrafter"/>
</dbReference>
<dbReference type="InterPro" id="IPR000640">
    <property type="entry name" value="EFG_V-like"/>
</dbReference>
<sequence>MQTRSDLRNVAIIAHVDHGKTTLVDAMLRQAGAIHSRGEMADRVMDSMDLEREKGITILAKNTAVRYVPADGTPVTINIIDTPGHADFGGEVERGLTMVDGVLLLVDASEGPLPQTRFVLRKALKARLPIILVINKVDRPDARIKEVVDDTYELFLDLDADEAQIDFPIVYACARDGLASLSQPADGAMPDSTDLQPLFQTLLDTIPAPAYDEEAPLQAHVTNLDASPFLGRLALCRVRQGTIRKGQTVVWCREGGAEEKVRISELLMTDGLERKPADEAGPGDIIAVAGIPEIMIGDTLADAENPIALPRITVDEPAISMTIGTNTSPLVGRVKGAKVTARMVKDRLDRELVGNVSLRVLPTERPDTWEVQGRGELALAILVEQMRREQYELTVGKPQVVTRVVDGKIYEPVERLTIDAPDEHLGAITQLLATRKGRMEQLVNHGTGWIRMEWLVPARGLIGFRTEFLTDTRGTGILHHVFESYEPWAGELRTRNTGSLVADRSGAVTAFAMLNLQERGTLFVEPSTEVYEGMIVGENSRSDDMDVNITKEKKLTNMRASTSEETEKVIPPRKLSLEQALEFCREDECVEVTPAAVRLRKVVLEATQRARETARRKHAG</sequence>
<keyword evidence="3" id="KW-0963">Cytoplasm</keyword>
<dbReference type="NCBIfam" id="TIGR01394">
    <property type="entry name" value="TypA_BipA"/>
    <property type="match status" value="1"/>
</dbReference>
<dbReference type="GO" id="GO:0000027">
    <property type="term" value="P:ribosomal large subunit assembly"/>
    <property type="evidence" value="ECO:0007669"/>
    <property type="project" value="UniProtKB-UniRule"/>
</dbReference>
<evidence type="ECO:0000256" key="2">
    <source>
        <dbReference type="ARBA" id="ARBA00023134"/>
    </source>
</evidence>
<evidence type="ECO:0000313" key="6">
    <source>
        <dbReference type="Proteomes" id="UP000482800"/>
    </source>
</evidence>
<dbReference type="InterPro" id="IPR009000">
    <property type="entry name" value="Transl_B-barrel_sf"/>
</dbReference>
<keyword evidence="3" id="KW-0820">tRNA-binding</keyword>
<comment type="caution">
    <text evidence="5">The sequence shown here is derived from an EMBL/GenBank/DDBJ whole genome shotgun (WGS) entry which is preliminary data.</text>
</comment>
<comment type="subcellular location">
    <subcellularLocation>
        <location evidence="3">Cytoplasm</location>
    </subcellularLocation>
    <text evidence="3">Binds to ribosomes.</text>
</comment>
<organism evidence="5 6">
    <name type="scientific">Phytohabitans houttuyneae</name>
    <dbReference type="NCBI Taxonomy" id="1076126"/>
    <lineage>
        <taxon>Bacteria</taxon>
        <taxon>Bacillati</taxon>
        <taxon>Actinomycetota</taxon>
        <taxon>Actinomycetes</taxon>
        <taxon>Micromonosporales</taxon>
        <taxon>Micromonosporaceae</taxon>
    </lineage>
</organism>
<dbReference type="CDD" id="cd01891">
    <property type="entry name" value="TypA_BipA"/>
    <property type="match status" value="1"/>
</dbReference>
<dbReference type="Gene3D" id="3.40.50.300">
    <property type="entry name" value="P-loop containing nucleotide triphosphate hydrolases"/>
    <property type="match status" value="1"/>
</dbReference>
<dbReference type="GO" id="GO:0005525">
    <property type="term" value="F:GTP binding"/>
    <property type="evidence" value="ECO:0007669"/>
    <property type="project" value="UniProtKB-UniRule"/>
</dbReference>
<keyword evidence="6" id="KW-1185">Reference proteome</keyword>
<keyword evidence="3" id="KW-0690">Ribosome biogenesis</keyword>
<dbReference type="RefSeq" id="WP_173053814.1">
    <property type="nucleotide sequence ID" value="NZ_BAABGO010000012.1"/>
</dbReference>
<keyword evidence="2 3" id="KW-0342">GTP-binding</keyword>
<dbReference type="Gene3D" id="3.30.70.870">
    <property type="entry name" value="Elongation Factor G (Translational Gtpase), domain 3"/>
    <property type="match status" value="1"/>
</dbReference>
<dbReference type="GO" id="GO:0043022">
    <property type="term" value="F:ribosome binding"/>
    <property type="evidence" value="ECO:0007669"/>
    <property type="project" value="UniProtKB-UniRule"/>
</dbReference>
<feature type="binding site" evidence="3">
    <location>
        <begin position="135"/>
        <end position="138"/>
    </location>
    <ligand>
        <name>GTP</name>
        <dbReference type="ChEBI" id="CHEBI:37565"/>
    </ligand>
</feature>
<feature type="domain" description="Tr-type G" evidence="4">
    <location>
        <begin position="5"/>
        <end position="210"/>
    </location>
</feature>
<evidence type="ECO:0000259" key="4">
    <source>
        <dbReference type="PROSITE" id="PS51722"/>
    </source>
</evidence>
<dbReference type="GO" id="GO:0003924">
    <property type="term" value="F:GTPase activity"/>
    <property type="evidence" value="ECO:0007669"/>
    <property type="project" value="UniProtKB-UniRule"/>
</dbReference>
<evidence type="ECO:0000256" key="3">
    <source>
        <dbReference type="HAMAP-Rule" id="MF_00849"/>
    </source>
</evidence>
<comment type="function">
    <text evidence="3">A 50S ribosomal subunit assembly protein with GTPase activity, required for 50S subunit assembly at low temperatures, may also play a role in translation. Binds GTP and analogs. Binds the 70S ribosome between the 30S and 50S subunits, in a similar position as ribosome-bound EF-G; it contacts a number of ribosomal proteins, both rRNAs and the A-site tRNA.</text>
</comment>
<name>A0A6V8JVV7_9ACTN</name>
<dbReference type="Gene3D" id="3.30.70.240">
    <property type="match status" value="1"/>
</dbReference>
<dbReference type="PROSITE" id="PS51722">
    <property type="entry name" value="G_TR_2"/>
    <property type="match status" value="1"/>
</dbReference>